<evidence type="ECO:0000256" key="8">
    <source>
        <dbReference type="SAM" id="MobiDB-lite"/>
    </source>
</evidence>
<feature type="region of interest" description="Disordered" evidence="8">
    <location>
        <begin position="694"/>
        <end position="714"/>
    </location>
</feature>
<sequence>MRILIGLLCILLIWGGSSSSTESEDPSTKTSGNSTNGTTTPSDKPVSTNSTVESTEHSSTGSANGSSTTGSSQISTTIEQGETTEATTVTPGPPTLPNVNVQRSDFKLFNCTAELCTYQFDAPQNSQSFLKTENAVIGTDNTKYSELQTEANENDKNITDAYNDATSKILDLQSKLGKIQQALSGIQSQMLLIQQVQRDTLANLIPVKKFVSDLTNAQTCLYQKCLIPTTTPPPTTTPTPSPTTSPSPCIDFTCPISGSSCELDQSNKPYCTNCVGNLDGYNHCNTVVCDKYGTAINNVSESFFIYSYGYNAQYKNYSGLPANTNCKWLLTSENGFTSHYVSSYETSNRLVGKPYVSCRPEGVSLVARVAEPFRGQIFVKGAHSNPKCAKKFNNSTTQVELTIDADSLSSCGFQFWKKPGETAVLTSGQFVVSFHSELVTTSDQAFAAHCTFENHADVSNMLINQKSLVSDAKTVFGEFETPKIRMDILPAGELIILSDDITNHQKSVFRVGDPVLFKWSMVNRSDLFGINIESCEVTTKYRSPVQIISNGCSLDDELISDVSYSSDHSQVFANSLAFKFVDEDILNVRCAIRFCVKRLDHVRIAGFEEDVCAFESHCSIRNRRELEAKHQQNRISRDIVYVEGRLRIKQEAYSSSGLECREMCLRQTAASVASFENEREFAPKTTRPFEHSTMWYGSAKRVPPPPWPQPPPTR</sequence>
<dbReference type="GO" id="GO:0042302">
    <property type="term" value="F:structural constituent of cuticle"/>
    <property type="evidence" value="ECO:0007669"/>
    <property type="project" value="UniProtKB-KW"/>
</dbReference>
<dbReference type="PANTHER" id="PTHR22907">
    <property type="entry name" value="GH04558P"/>
    <property type="match status" value="1"/>
</dbReference>
<dbReference type="Pfam" id="PF25301">
    <property type="entry name" value="CUT_C"/>
    <property type="match status" value="1"/>
</dbReference>
<gene>
    <name evidence="11" type="ORF">CBOVIS_LOCUS4074</name>
</gene>
<keyword evidence="3" id="KW-1003">Cell membrane</keyword>
<evidence type="ECO:0000256" key="3">
    <source>
        <dbReference type="ARBA" id="ARBA00022475"/>
    </source>
</evidence>
<evidence type="ECO:0000256" key="7">
    <source>
        <dbReference type="ARBA" id="ARBA00023136"/>
    </source>
</evidence>
<dbReference type="InterPro" id="IPR051962">
    <property type="entry name" value="Cuticlin"/>
</dbReference>
<protein>
    <recommendedName>
        <fullName evidence="10">ZP domain-containing protein</fullName>
    </recommendedName>
</protein>
<accession>A0A8S1EMT3</accession>
<dbReference type="EMBL" id="CADEPM010000003">
    <property type="protein sequence ID" value="CAB3401308.1"/>
    <property type="molecule type" value="Genomic_DNA"/>
</dbReference>
<evidence type="ECO:0000259" key="10">
    <source>
        <dbReference type="PROSITE" id="PS51034"/>
    </source>
</evidence>
<dbReference type="Proteomes" id="UP000494206">
    <property type="component" value="Unassembled WGS sequence"/>
</dbReference>
<evidence type="ECO:0000256" key="6">
    <source>
        <dbReference type="ARBA" id="ARBA00022989"/>
    </source>
</evidence>
<feature type="signal peptide" evidence="9">
    <location>
        <begin position="1"/>
        <end position="19"/>
    </location>
</feature>
<reference evidence="11 12" key="1">
    <citation type="submission" date="2020-04" db="EMBL/GenBank/DDBJ databases">
        <authorList>
            <person name="Laetsch R D."/>
            <person name="Stevens L."/>
            <person name="Kumar S."/>
            <person name="Blaxter L. M."/>
        </authorList>
    </citation>
    <scope>NUCLEOTIDE SEQUENCE [LARGE SCALE GENOMIC DNA]</scope>
</reference>
<evidence type="ECO:0000256" key="9">
    <source>
        <dbReference type="SAM" id="SignalP"/>
    </source>
</evidence>
<feature type="compositionally biased region" description="Pro residues" evidence="8">
    <location>
        <begin position="702"/>
        <end position="714"/>
    </location>
</feature>
<evidence type="ECO:0000256" key="2">
    <source>
        <dbReference type="ARBA" id="ARBA00022460"/>
    </source>
</evidence>
<dbReference type="AlphaFoldDB" id="A0A8S1EMT3"/>
<dbReference type="PANTHER" id="PTHR22907:SF13">
    <property type="entry name" value="ZP DOMAIN-CONTAINING PROTEIN"/>
    <property type="match status" value="1"/>
</dbReference>
<dbReference type="SMART" id="SM00274">
    <property type="entry name" value="FOLN"/>
    <property type="match status" value="1"/>
</dbReference>
<dbReference type="InterPro" id="IPR057475">
    <property type="entry name" value="CUT_C"/>
</dbReference>
<evidence type="ECO:0000256" key="5">
    <source>
        <dbReference type="ARBA" id="ARBA00022729"/>
    </source>
</evidence>
<evidence type="ECO:0000256" key="4">
    <source>
        <dbReference type="ARBA" id="ARBA00022692"/>
    </source>
</evidence>
<feature type="chain" id="PRO_5035905035" description="ZP domain-containing protein" evidence="9">
    <location>
        <begin position="20"/>
        <end position="714"/>
    </location>
</feature>
<feature type="region of interest" description="Disordered" evidence="8">
    <location>
        <begin position="18"/>
        <end position="99"/>
    </location>
</feature>
<keyword evidence="4" id="KW-0812">Transmembrane</keyword>
<keyword evidence="12" id="KW-1185">Reference proteome</keyword>
<dbReference type="InterPro" id="IPR056953">
    <property type="entry name" value="CUT_N"/>
</dbReference>
<proteinExistence type="predicted"/>
<comment type="subcellular location">
    <subcellularLocation>
        <location evidence="1">Cell membrane</location>
        <topology evidence="1">Single-pass type I membrane protein</topology>
    </subcellularLocation>
</comment>
<comment type="caution">
    <text evidence="11">The sequence shown here is derived from an EMBL/GenBank/DDBJ whole genome shotgun (WGS) entry which is preliminary data.</text>
</comment>
<dbReference type="PROSITE" id="PS51034">
    <property type="entry name" value="ZP_2"/>
    <property type="match status" value="1"/>
</dbReference>
<feature type="compositionally biased region" description="Low complexity" evidence="8">
    <location>
        <begin position="28"/>
        <end position="42"/>
    </location>
</feature>
<organism evidence="11 12">
    <name type="scientific">Caenorhabditis bovis</name>
    <dbReference type="NCBI Taxonomy" id="2654633"/>
    <lineage>
        <taxon>Eukaryota</taxon>
        <taxon>Metazoa</taxon>
        <taxon>Ecdysozoa</taxon>
        <taxon>Nematoda</taxon>
        <taxon>Chromadorea</taxon>
        <taxon>Rhabditida</taxon>
        <taxon>Rhabditina</taxon>
        <taxon>Rhabditomorpha</taxon>
        <taxon>Rhabditoidea</taxon>
        <taxon>Rhabditidae</taxon>
        <taxon>Peloderinae</taxon>
        <taxon>Caenorhabditis</taxon>
    </lineage>
</organism>
<dbReference type="InterPro" id="IPR001507">
    <property type="entry name" value="ZP_dom"/>
</dbReference>
<keyword evidence="5 9" id="KW-0732">Signal</keyword>
<evidence type="ECO:0000313" key="12">
    <source>
        <dbReference type="Proteomes" id="UP000494206"/>
    </source>
</evidence>
<evidence type="ECO:0000256" key="1">
    <source>
        <dbReference type="ARBA" id="ARBA00004251"/>
    </source>
</evidence>
<keyword evidence="7" id="KW-0472">Membrane</keyword>
<feature type="compositionally biased region" description="Low complexity" evidence="8">
    <location>
        <begin position="58"/>
        <end position="78"/>
    </location>
</feature>
<evidence type="ECO:0000313" key="11">
    <source>
        <dbReference type="EMBL" id="CAB3401308.1"/>
    </source>
</evidence>
<dbReference type="Pfam" id="PF25057">
    <property type="entry name" value="CUT_N"/>
    <property type="match status" value="1"/>
</dbReference>
<dbReference type="OrthoDB" id="6432511at2759"/>
<feature type="domain" description="ZP" evidence="10">
    <location>
        <begin position="357"/>
        <end position="619"/>
    </location>
</feature>
<keyword evidence="2" id="KW-0193">Cuticle</keyword>
<feature type="compositionally biased region" description="Polar residues" evidence="8">
    <location>
        <begin position="79"/>
        <end position="90"/>
    </location>
</feature>
<dbReference type="InterPro" id="IPR003645">
    <property type="entry name" value="Fol_N"/>
</dbReference>
<name>A0A8S1EMT3_9PELO</name>
<dbReference type="GO" id="GO:0005886">
    <property type="term" value="C:plasma membrane"/>
    <property type="evidence" value="ECO:0007669"/>
    <property type="project" value="UniProtKB-SubCell"/>
</dbReference>
<dbReference type="SMART" id="SM00241">
    <property type="entry name" value="ZP"/>
    <property type="match status" value="1"/>
</dbReference>
<keyword evidence="6" id="KW-1133">Transmembrane helix</keyword>